<dbReference type="OrthoDB" id="9809438at2"/>
<dbReference type="Gene3D" id="3.30.230.10">
    <property type="match status" value="1"/>
</dbReference>
<evidence type="ECO:0000256" key="2">
    <source>
        <dbReference type="ARBA" id="ARBA00012052"/>
    </source>
</evidence>
<keyword evidence="5 10" id="KW-0547">Nucleotide-binding</keyword>
<dbReference type="NCBIfam" id="TIGR00154">
    <property type="entry name" value="ispE"/>
    <property type="match status" value="1"/>
</dbReference>
<comment type="pathway">
    <text evidence="10">Isoprenoid biosynthesis; isopentenyl diphosphate biosynthesis via DXP pathway; isopentenyl diphosphate from 1-deoxy-D-xylulose 5-phosphate: step 3/6.</text>
</comment>
<dbReference type="AlphaFoldDB" id="A0A451CZB1"/>
<evidence type="ECO:0000259" key="11">
    <source>
        <dbReference type="Pfam" id="PF00288"/>
    </source>
</evidence>
<feature type="active site" evidence="10">
    <location>
        <position position="140"/>
    </location>
</feature>
<gene>
    <name evidence="10 13" type="primary">ispE</name>
    <name evidence="13" type="ORF">ERCICURT3053_397</name>
</gene>
<evidence type="ECO:0000313" key="13">
    <source>
        <dbReference type="EMBL" id="VFP78767.1"/>
    </source>
</evidence>
<dbReference type="PANTHER" id="PTHR43527:SF2">
    <property type="entry name" value="4-DIPHOSPHOCYTIDYL-2-C-METHYL-D-ERYTHRITOL KINASE, CHLOROPLASTIC"/>
    <property type="match status" value="1"/>
</dbReference>
<evidence type="ECO:0000256" key="9">
    <source>
        <dbReference type="ARBA" id="ARBA00032554"/>
    </source>
</evidence>
<evidence type="ECO:0000256" key="7">
    <source>
        <dbReference type="ARBA" id="ARBA00022840"/>
    </source>
</evidence>
<dbReference type="Pfam" id="PF00288">
    <property type="entry name" value="GHMP_kinases_N"/>
    <property type="match status" value="1"/>
</dbReference>
<protein>
    <recommendedName>
        <fullName evidence="3 10">4-diphosphocytidyl-2-C-methyl-D-erythritol kinase</fullName>
        <shortName evidence="10">CMK</shortName>
        <ecNumber evidence="2 10">2.7.1.148</ecNumber>
    </recommendedName>
    <alternativeName>
        <fullName evidence="9 10">4-(cytidine-5'-diphospho)-2-C-methyl-D-erythritol kinase</fullName>
    </alternativeName>
</protein>
<sequence>MIKWPSPAKLNLFLYITGRRQDGYHYLQTLFQFLDYGDTVSIASNHSGTLQLITPVADIKEENNLIMRAAKLLRIQAEIHGTLSSKVGATFSIEKRIPIGGGLGGGSSNAATVLIALNYLWNTRFSLKYLSLLALQLGADVPVFIWGLTSFADGIGDRLIPLLLDEKWYLIIYPSISISSFQVFSDFHLTRDTPRRHIKDLLLNPFHNDCERIVRQRCNEVEKVISWLSTYASPHMTGTGSCIFAEFNTKKSALNVLNRIPEQWQGFVARGVNTSPLHTFFRSIVN</sequence>
<comment type="subunit">
    <text evidence="10">Homodimer.</text>
</comment>
<dbReference type="Gene3D" id="3.30.70.890">
    <property type="entry name" value="GHMP kinase, C-terminal domain"/>
    <property type="match status" value="1"/>
</dbReference>
<feature type="domain" description="GHMP kinase C-terminal" evidence="12">
    <location>
        <begin position="210"/>
        <end position="264"/>
    </location>
</feature>
<dbReference type="HAMAP" id="MF_00061">
    <property type="entry name" value="IspE"/>
    <property type="match status" value="1"/>
</dbReference>
<dbReference type="Proteomes" id="UP000294364">
    <property type="component" value="Chromosome"/>
</dbReference>
<dbReference type="EMBL" id="LR217698">
    <property type="protein sequence ID" value="VFP78767.1"/>
    <property type="molecule type" value="Genomic_DNA"/>
</dbReference>
<dbReference type="PIRSF" id="PIRSF010376">
    <property type="entry name" value="IspE"/>
    <property type="match status" value="1"/>
</dbReference>
<keyword evidence="6 10" id="KW-0418">Kinase</keyword>
<dbReference type="Pfam" id="PF08544">
    <property type="entry name" value="GHMP_kinases_C"/>
    <property type="match status" value="1"/>
</dbReference>
<dbReference type="SUPFAM" id="SSF55060">
    <property type="entry name" value="GHMP Kinase, C-terminal domain"/>
    <property type="match status" value="1"/>
</dbReference>
<evidence type="ECO:0000256" key="5">
    <source>
        <dbReference type="ARBA" id="ARBA00022741"/>
    </source>
</evidence>
<dbReference type="InterPro" id="IPR020568">
    <property type="entry name" value="Ribosomal_Su5_D2-typ_SF"/>
</dbReference>
<evidence type="ECO:0000256" key="3">
    <source>
        <dbReference type="ARBA" id="ARBA00017473"/>
    </source>
</evidence>
<dbReference type="SUPFAM" id="SSF54211">
    <property type="entry name" value="Ribosomal protein S5 domain 2-like"/>
    <property type="match status" value="1"/>
</dbReference>
<feature type="binding site" evidence="10">
    <location>
        <begin position="98"/>
        <end position="108"/>
    </location>
    <ligand>
        <name>ATP</name>
        <dbReference type="ChEBI" id="CHEBI:30616"/>
    </ligand>
</feature>
<proteinExistence type="inferred from homology"/>
<keyword evidence="8 10" id="KW-0414">Isoprene biosynthesis</keyword>
<dbReference type="EC" id="2.7.1.148" evidence="2 10"/>
<accession>A0A451CZB1</accession>
<evidence type="ECO:0000256" key="10">
    <source>
        <dbReference type="HAMAP-Rule" id="MF_00061"/>
    </source>
</evidence>
<evidence type="ECO:0000256" key="1">
    <source>
        <dbReference type="ARBA" id="ARBA00009684"/>
    </source>
</evidence>
<dbReference type="InterPro" id="IPR006204">
    <property type="entry name" value="GHMP_kinase_N_dom"/>
</dbReference>
<comment type="catalytic activity">
    <reaction evidence="10">
        <text>4-CDP-2-C-methyl-D-erythritol + ATP = 4-CDP-2-C-methyl-D-erythritol 2-phosphate + ADP + H(+)</text>
        <dbReference type="Rhea" id="RHEA:18437"/>
        <dbReference type="ChEBI" id="CHEBI:15378"/>
        <dbReference type="ChEBI" id="CHEBI:30616"/>
        <dbReference type="ChEBI" id="CHEBI:57823"/>
        <dbReference type="ChEBI" id="CHEBI:57919"/>
        <dbReference type="ChEBI" id="CHEBI:456216"/>
        <dbReference type="EC" id="2.7.1.148"/>
    </reaction>
</comment>
<dbReference type="InterPro" id="IPR014721">
    <property type="entry name" value="Ribsml_uS5_D2-typ_fold_subgr"/>
</dbReference>
<keyword evidence="7 10" id="KW-0067">ATP-binding</keyword>
<dbReference type="GO" id="GO:0019288">
    <property type="term" value="P:isopentenyl diphosphate biosynthetic process, methylerythritol 4-phosphate pathway"/>
    <property type="evidence" value="ECO:0007669"/>
    <property type="project" value="UniProtKB-UniRule"/>
</dbReference>
<feature type="active site" evidence="10">
    <location>
        <position position="9"/>
    </location>
</feature>
<dbReference type="GO" id="GO:0016114">
    <property type="term" value="P:terpenoid biosynthetic process"/>
    <property type="evidence" value="ECO:0007669"/>
    <property type="project" value="UniProtKB-UniRule"/>
</dbReference>
<comment type="similarity">
    <text evidence="1 10">Belongs to the GHMP kinase family. IspE subfamily.</text>
</comment>
<dbReference type="InterPro" id="IPR036554">
    <property type="entry name" value="GHMP_kinase_C_sf"/>
</dbReference>
<name>A0A451CZB1_9GAMM</name>
<dbReference type="GO" id="GO:0050515">
    <property type="term" value="F:4-(cytidine 5'-diphospho)-2-C-methyl-D-erythritol kinase activity"/>
    <property type="evidence" value="ECO:0007669"/>
    <property type="project" value="UniProtKB-UniRule"/>
</dbReference>
<evidence type="ECO:0000256" key="6">
    <source>
        <dbReference type="ARBA" id="ARBA00022777"/>
    </source>
</evidence>
<evidence type="ECO:0000256" key="8">
    <source>
        <dbReference type="ARBA" id="ARBA00023229"/>
    </source>
</evidence>
<evidence type="ECO:0000256" key="4">
    <source>
        <dbReference type="ARBA" id="ARBA00022679"/>
    </source>
</evidence>
<dbReference type="InterPro" id="IPR004424">
    <property type="entry name" value="IspE"/>
</dbReference>
<evidence type="ECO:0000313" key="14">
    <source>
        <dbReference type="Proteomes" id="UP000294364"/>
    </source>
</evidence>
<comment type="function">
    <text evidence="10">Catalyzes the phosphorylation of the position 2 hydroxy group of 4-diphosphocytidyl-2C-methyl-D-erythritol.</text>
</comment>
<dbReference type="InterPro" id="IPR013750">
    <property type="entry name" value="GHMP_kinase_C_dom"/>
</dbReference>
<organism evidence="13 14">
    <name type="scientific">Candidatus Erwinia haradaeae</name>
    <dbReference type="NCBI Taxonomy" id="1922217"/>
    <lineage>
        <taxon>Bacteria</taxon>
        <taxon>Pseudomonadati</taxon>
        <taxon>Pseudomonadota</taxon>
        <taxon>Gammaproteobacteria</taxon>
        <taxon>Enterobacterales</taxon>
        <taxon>Erwiniaceae</taxon>
        <taxon>Erwinia</taxon>
    </lineage>
</organism>
<feature type="domain" description="GHMP kinase N-terminal" evidence="11">
    <location>
        <begin position="64"/>
        <end position="147"/>
    </location>
</feature>
<keyword evidence="4 10" id="KW-0808">Transferase</keyword>
<reference evidence="13 14" key="1">
    <citation type="submission" date="2019-02" db="EMBL/GenBank/DDBJ databases">
        <authorList>
            <person name="Manzano-Marin A."/>
            <person name="Manzano-Marin A."/>
        </authorList>
    </citation>
    <scope>NUCLEOTIDE SEQUENCE [LARGE SCALE GENOMIC DNA]</scope>
    <source>
        <strain evidence="13 14">ErCicurtihirsuta</strain>
    </source>
</reference>
<dbReference type="UniPathway" id="UPA00056">
    <property type="reaction ID" value="UER00094"/>
</dbReference>
<dbReference type="RefSeq" id="WP_157992069.1">
    <property type="nucleotide sequence ID" value="NZ_LR217698.1"/>
</dbReference>
<dbReference type="GO" id="GO:0005524">
    <property type="term" value="F:ATP binding"/>
    <property type="evidence" value="ECO:0007669"/>
    <property type="project" value="UniProtKB-UniRule"/>
</dbReference>
<dbReference type="PANTHER" id="PTHR43527">
    <property type="entry name" value="4-DIPHOSPHOCYTIDYL-2-C-METHYL-D-ERYTHRITOL KINASE, CHLOROPLASTIC"/>
    <property type="match status" value="1"/>
</dbReference>
<evidence type="ECO:0000259" key="12">
    <source>
        <dbReference type="Pfam" id="PF08544"/>
    </source>
</evidence>